<dbReference type="Gene3D" id="3.30.1870.10">
    <property type="entry name" value="EreA-like, domain 2"/>
    <property type="match status" value="1"/>
</dbReference>
<dbReference type="AlphaFoldDB" id="A0A1B2EJA2"/>
<evidence type="ECO:0000313" key="1">
    <source>
        <dbReference type="EMBL" id="ANY80050.1"/>
    </source>
</evidence>
<dbReference type="InterPro" id="IPR014622">
    <property type="entry name" value="UCP036794_erythomycin"/>
</dbReference>
<dbReference type="Gene3D" id="3.40.1660.10">
    <property type="entry name" value="EreA-like (biosynthetic domain)"/>
    <property type="match status" value="1"/>
</dbReference>
<protein>
    <submittedName>
        <fullName evidence="1">Carboxylic ester hydrolase</fullName>
    </submittedName>
</protein>
<dbReference type="SUPFAM" id="SSF159501">
    <property type="entry name" value="EreA/ChaN-like"/>
    <property type="match status" value="1"/>
</dbReference>
<dbReference type="PANTHER" id="PTHR31299">
    <property type="entry name" value="ESTERASE, PUTATIVE (AFU_ORTHOLOGUE AFUA_1G05850)-RELATED"/>
    <property type="match status" value="1"/>
</dbReference>
<keyword evidence="1" id="KW-0378">Hydrolase</keyword>
<dbReference type="PANTHER" id="PTHR31299:SF0">
    <property type="entry name" value="ESTERASE, PUTATIVE (AFU_ORTHOLOGUE AFUA_1G05850)-RELATED"/>
    <property type="match status" value="1"/>
</dbReference>
<dbReference type="CDD" id="cd14728">
    <property type="entry name" value="Ere-like"/>
    <property type="match status" value="1"/>
</dbReference>
<organism evidence="1">
    <name type="scientific">Microvirga ossetica</name>
    <dbReference type="NCBI Taxonomy" id="1882682"/>
    <lineage>
        <taxon>Bacteria</taxon>
        <taxon>Pseudomonadati</taxon>
        <taxon>Pseudomonadota</taxon>
        <taxon>Alphaproteobacteria</taxon>
        <taxon>Hyphomicrobiales</taxon>
        <taxon>Methylobacteriaceae</taxon>
        <taxon>Microvirga</taxon>
    </lineage>
</organism>
<dbReference type="KEGG" id="moc:BB934_18950"/>
<dbReference type="OrthoDB" id="9810066at2"/>
<dbReference type="PIRSF" id="PIRSF036794">
    <property type="entry name" value="UCP_erythr_ester"/>
    <property type="match status" value="1"/>
</dbReference>
<dbReference type="InterPro" id="IPR052036">
    <property type="entry name" value="Hydrolase/PRTase-associated"/>
</dbReference>
<gene>
    <name evidence="1" type="ORF">BB934_18950</name>
</gene>
<reference evidence="1" key="1">
    <citation type="submission" date="2016-07" db="EMBL/GenBank/DDBJ databases">
        <title>Microvirga ossetica sp. nov. a new species of rhizobia isolated from root nodules of the legume species Vicia alpestris Steven originated from North Ossetia region in the Caucasus.</title>
        <authorList>
            <person name="Safronova V.I."/>
            <person name="Kuznetsova I.G."/>
            <person name="Sazanova A.L."/>
            <person name="Belimov A."/>
            <person name="Andronov E."/>
            <person name="Osledkin Y.S."/>
            <person name="Onishchuk O.P."/>
            <person name="Kurchak O.N."/>
            <person name="Shaposhnikov A.I."/>
            <person name="Willems A."/>
            <person name="Tikhonovich I.A."/>
        </authorList>
    </citation>
    <scope>NUCLEOTIDE SEQUENCE [LARGE SCALE GENOMIC DNA]</scope>
    <source>
        <strain evidence="1">V5/3M</strain>
    </source>
</reference>
<dbReference type="RefSeq" id="WP_099511062.1">
    <property type="nucleotide sequence ID" value="NZ_CP016616.1"/>
</dbReference>
<sequence>MARLSWRQNENEASIREAVDLVREHGEPLPPIGEDEAFGAMFDRFADAKVVLLGEATHGTSEFYRARAAITRRLIAQHGFTIVAVEADWPDAARIDAYVRHRPVPEGDDVAFERFPTWMWRNEEVADFVNWMREHNRDIAEDERAEFRGLDVYSLNASIRSVLDYLAKVDPEAAKEARGRYGCLTPWQSDPARYGRAVLTGQKKPCDEALLHQLQTLLDKRMDYLQADGGEEFFDAVQNAKIVHAAEHYYRIMYEGATESWNLRDRHMFVTLQSLLARRDNAKAVVWAHNSHIGNAAATAMGWQGEFNIGELCRKSYRSEAVLIGFGTDRGTVAAADDWDEPMRVKDVRPARPDSHERIFRDAGLGCFLTDWRENGQAELTDVLSRPRLERAIGVIYRPETELYSHYFEAILAEQFDAFVWFDETRAVKPLTHAHGKGMPETYPFGL</sequence>
<proteinExistence type="predicted"/>
<dbReference type="Gene3D" id="1.20.1440.30">
    <property type="entry name" value="Biosynthetic Protein domain"/>
    <property type="match status" value="1"/>
</dbReference>
<dbReference type="Pfam" id="PF05139">
    <property type="entry name" value="Erythro_esteras"/>
    <property type="match status" value="1"/>
</dbReference>
<dbReference type="GO" id="GO:0016787">
    <property type="term" value="F:hydrolase activity"/>
    <property type="evidence" value="ECO:0007669"/>
    <property type="project" value="UniProtKB-KW"/>
</dbReference>
<accession>A0A1B2EJA2</accession>
<dbReference type="InterPro" id="IPR007815">
    <property type="entry name" value="Emycin_Estase"/>
</dbReference>
<dbReference type="GO" id="GO:0046677">
    <property type="term" value="P:response to antibiotic"/>
    <property type="evidence" value="ECO:0007669"/>
    <property type="project" value="InterPro"/>
</dbReference>
<dbReference type="EMBL" id="CP016616">
    <property type="protein sequence ID" value="ANY80050.1"/>
    <property type="molecule type" value="Genomic_DNA"/>
</dbReference>
<name>A0A1B2EJA2_9HYPH</name>